<evidence type="ECO:0000256" key="3">
    <source>
        <dbReference type="ARBA" id="ARBA00022574"/>
    </source>
</evidence>
<comment type="similarity">
    <text evidence="6">Belongs to the WD repeat WDR6 family.</text>
</comment>
<dbReference type="GO" id="GO:0030488">
    <property type="term" value="P:tRNA methylation"/>
    <property type="evidence" value="ECO:0007669"/>
    <property type="project" value="TreeGrafter"/>
</dbReference>
<proteinExistence type="inferred from homology"/>
<dbReference type="EMBL" id="FO082872">
    <property type="protein sequence ID" value="CCF73209.1"/>
    <property type="molecule type" value="Genomic_DNA"/>
</dbReference>
<feature type="repeat" description="WD" evidence="7">
    <location>
        <begin position="183"/>
        <end position="215"/>
    </location>
</feature>
<evidence type="ECO:0000256" key="1">
    <source>
        <dbReference type="ARBA" id="ARBA00004496"/>
    </source>
</evidence>
<dbReference type="SUPFAM" id="SSF50978">
    <property type="entry name" value="WD40 repeat-like"/>
    <property type="match status" value="3"/>
</dbReference>
<evidence type="ECO:0000256" key="6">
    <source>
        <dbReference type="ARBA" id="ARBA00038255"/>
    </source>
</evidence>
<dbReference type="AlphaFoldDB" id="I7J969"/>
<protein>
    <submittedName>
        <fullName evidence="8">Uncharacterized protein</fullName>
    </submittedName>
</protein>
<dbReference type="SMART" id="SM00320">
    <property type="entry name" value="WD40"/>
    <property type="match status" value="6"/>
</dbReference>
<organism evidence="8 9">
    <name type="scientific">Babesia microti (strain RI)</name>
    <dbReference type="NCBI Taxonomy" id="1133968"/>
    <lineage>
        <taxon>Eukaryota</taxon>
        <taxon>Sar</taxon>
        <taxon>Alveolata</taxon>
        <taxon>Apicomplexa</taxon>
        <taxon>Aconoidasida</taxon>
        <taxon>Piroplasmida</taxon>
        <taxon>Babesiidae</taxon>
        <taxon>Babesia</taxon>
    </lineage>
</organism>
<dbReference type="Pfam" id="PF00400">
    <property type="entry name" value="WD40"/>
    <property type="match status" value="2"/>
</dbReference>
<reference evidence="8 9" key="1">
    <citation type="journal article" date="2012" name="Nucleic Acids Res.">
        <title>Sequencing of the smallest Apicomplexan genome from the human pathogen Babesia microti.</title>
        <authorList>
            <person name="Cornillot E."/>
            <person name="Hadj-Kaddour K."/>
            <person name="Dassouli A."/>
            <person name="Noel B."/>
            <person name="Ranwez V."/>
            <person name="Vacherie B."/>
            <person name="Augagneur Y."/>
            <person name="Bres V."/>
            <person name="Duclos A."/>
            <person name="Randazzo S."/>
            <person name="Carcy B."/>
            <person name="Debierre-Grockiego F."/>
            <person name="Delbecq S."/>
            <person name="Moubri-Menage K."/>
            <person name="Shams-Eldin H."/>
            <person name="Usmani-Brown S."/>
            <person name="Bringaud F."/>
            <person name="Wincker P."/>
            <person name="Vivares C.P."/>
            <person name="Schwarz R.T."/>
            <person name="Schetters T.P."/>
            <person name="Krause P.J."/>
            <person name="Gorenflot A."/>
            <person name="Berry V."/>
            <person name="Barbe V."/>
            <person name="Ben Mamoun C."/>
        </authorList>
    </citation>
    <scope>NUCLEOTIDE SEQUENCE [LARGE SCALE GENOMIC DNA]</scope>
    <source>
        <strain evidence="8 9">RI</strain>
    </source>
</reference>
<comment type="subcellular location">
    <subcellularLocation>
        <location evidence="1">Cytoplasm</location>
    </subcellularLocation>
</comment>
<dbReference type="Proteomes" id="UP000002899">
    <property type="component" value="Chromosome II"/>
</dbReference>
<dbReference type="InterPro" id="IPR036322">
    <property type="entry name" value="WD40_repeat_dom_sf"/>
</dbReference>
<name>I7J969_BABMR</name>
<reference evidence="8 9" key="2">
    <citation type="journal article" date="2013" name="PLoS ONE">
        <title>Whole genome mapping and re-organization of the nuclear and mitochondrial genomes of Babesia microti isolates.</title>
        <authorList>
            <person name="Cornillot E."/>
            <person name="Dassouli A."/>
            <person name="Garg A."/>
            <person name="Pachikara N."/>
            <person name="Randazzo S."/>
            <person name="Depoix D."/>
            <person name="Carcy B."/>
            <person name="Delbecq S."/>
            <person name="Frutos R."/>
            <person name="Silva J.C."/>
            <person name="Sutton R."/>
            <person name="Krause P.J."/>
            <person name="Mamoun C.B."/>
        </authorList>
    </citation>
    <scope>NUCLEOTIDE SEQUENCE [LARGE SCALE GENOMIC DNA]</scope>
    <source>
        <strain evidence="8 9">RI</strain>
    </source>
</reference>
<dbReference type="VEuPathDB" id="PiroplasmaDB:BMR1_02g00215"/>
<dbReference type="PROSITE" id="PS50082">
    <property type="entry name" value="WD_REPEATS_2"/>
    <property type="match status" value="1"/>
</dbReference>
<keyword evidence="4" id="KW-0819">tRNA processing</keyword>
<dbReference type="OrthoDB" id="400at2759"/>
<dbReference type="GeneID" id="24423833"/>
<evidence type="ECO:0000313" key="9">
    <source>
        <dbReference type="Proteomes" id="UP000002899"/>
    </source>
</evidence>
<dbReference type="KEGG" id="bmic:BMR1_02g00215"/>
<dbReference type="PANTHER" id="PTHR14344">
    <property type="entry name" value="WD REPEAT PROTEIN"/>
    <property type="match status" value="1"/>
</dbReference>
<evidence type="ECO:0000256" key="7">
    <source>
        <dbReference type="PROSITE-ProRule" id="PRU00221"/>
    </source>
</evidence>
<dbReference type="InterPro" id="IPR001680">
    <property type="entry name" value="WD40_rpt"/>
</dbReference>
<keyword evidence="5" id="KW-0677">Repeat</keyword>
<reference evidence="8 9" key="3">
    <citation type="journal article" date="2016" name="Sci. Rep.">
        <title>Genome-wide diversity and gene expression profiling of Babesia microti isolates identify polymorphic genes that mediate host-pathogen interactions.</title>
        <authorList>
            <person name="Silva J.C."/>
            <person name="Cornillot E."/>
            <person name="McCracken C."/>
            <person name="Usmani-Brown S."/>
            <person name="Dwivedi A."/>
            <person name="Ifeonu O.O."/>
            <person name="Crabtree J."/>
            <person name="Gotia H.T."/>
            <person name="Virji A.Z."/>
            <person name="Reynes C."/>
            <person name="Colinge J."/>
            <person name="Kumar V."/>
            <person name="Lawres L."/>
            <person name="Pazzi J.E."/>
            <person name="Pablo J.V."/>
            <person name="Hung C."/>
            <person name="Brancato J."/>
            <person name="Kumari P."/>
            <person name="Orvis J."/>
            <person name="Tretina K."/>
            <person name="Chibucos M."/>
            <person name="Ott S."/>
            <person name="Sadzewicz L."/>
            <person name="Sengamalay N."/>
            <person name="Shetty A.C."/>
            <person name="Su Q."/>
            <person name="Tallon L."/>
            <person name="Fraser C.M."/>
            <person name="Frutos R."/>
            <person name="Molina D.M."/>
            <person name="Krause P.J."/>
            <person name="Ben Mamoun C."/>
        </authorList>
    </citation>
    <scope>NUCLEOTIDE SEQUENCE [LARGE SCALE GENOMIC DNA]</scope>
    <source>
        <strain evidence="8 9">RI</strain>
    </source>
</reference>
<keyword evidence="2" id="KW-0963">Cytoplasm</keyword>
<dbReference type="Gene3D" id="2.130.10.10">
    <property type="entry name" value="YVTN repeat-like/Quinoprotein amine dehydrogenase"/>
    <property type="match status" value="3"/>
</dbReference>
<dbReference type="InterPro" id="IPR051973">
    <property type="entry name" value="tRNA_Anticodon_Mtase-Reg"/>
</dbReference>
<accession>I7J969</accession>
<keyword evidence="9" id="KW-1185">Reference proteome</keyword>
<dbReference type="RefSeq" id="XP_012647818.1">
    <property type="nucleotide sequence ID" value="XM_012792364.1"/>
</dbReference>
<dbReference type="GO" id="GO:0005737">
    <property type="term" value="C:cytoplasm"/>
    <property type="evidence" value="ECO:0007669"/>
    <property type="project" value="UniProtKB-SubCell"/>
</dbReference>
<dbReference type="InterPro" id="IPR015943">
    <property type="entry name" value="WD40/YVTN_repeat-like_dom_sf"/>
</dbReference>
<gene>
    <name evidence="8" type="ORF">BMR1_02g00215</name>
</gene>
<evidence type="ECO:0000256" key="4">
    <source>
        <dbReference type="ARBA" id="ARBA00022694"/>
    </source>
</evidence>
<evidence type="ECO:0000313" key="8">
    <source>
        <dbReference type="EMBL" id="CCF73209.1"/>
    </source>
</evidence>
<evidence type="ECO:0000256" key="5">
    <source>
        <dbReference type="ARBA" id="ARBA00022737"/>
    </source>
</evidence>
<evidence type="ECO:0000256" key="2">
    <source>
        <dbReference type="ARBA" id="ARBA00022490"/>
    </source>
</evidence>
<keyword evidence="3 7" id="KW-0853">WD repeat</keyword>
<sequence length="1097" mass="122967">MIKYICGSYAVNDHCWLSRSCLVLASGNLIRFYEYKGIEWLNTLTLKPLSSTILKISYHPTNDDNDTGMYAGYLIISGIQTITTISLNDYEFNKYKCEFWLLNFRKVGELVVIGMSDLSISLLKFPKLQLIGSFPGKKFCLATSLAINIFPNEVDLIFTTINYIKQFTLSLNNIDIVEGGSTKSVHRGIVFRSKFIFNGKYLLTASEDRSVIIWSNPELNAKAVLDHPGKVWDCIAIESSGKQMIITCDSSGKIYFWDIEGKLLQTHSTRDPTPITNLSTFNEWVSFGSQDGNLRIKSIDNQVKMDEYEIADSGDDWIKCICNHDEIMYILTNNGQVYSRIGDRIKKLSVPKYITRISKNNDLGGVAVGKVWRKLSKLRSDLNSYRKITDNIPIKLLNDRFRKTVDKFKGVIIRLQRSCDEDLTYVAEEVDSIGNVAYAGDDEEKFTSLIIENVDKLGGIFKTLEYLCQLTMFNNHSIFNSYSNGEDSVVDWNEGSGFVSSVISVGFDRIFVGDLYGQIHIFSITYDDSDCTGMDYKAFKCFQHRVGNIYLPPKVKGDDKQVICVDNLGNLACIKLDKLDSYGKYAYVESFKLPFVKRYGKLTSGLILSTNPTIAILGDEFGNIYHGEVSKMRRIKAHNEKITCINCHRSNIYTSSTDGIISQWTLELQQINSMKIEHLQHIYSITIDNCMHALGFRGTTAVYYNIDDKVELWSHDCGGPRRPLHLTTTNNGSTLAYAVGGVLRMYICQAEAYSINPWFPYGDLYSGLWANGGSVSVDKLVVGGRDGYIRLLSIQSPPWADGSHFYSGDDDWVSKQGGQVKYLVPLASRPVKVQKAVAFPCPIRCMCSMDEFIAVGGAGIIKLYDQHLVEQACSLISDGTELLRVRVNAMVPLIGNHEMQLICGLSNSTINVYKISHCPVVMELVKKFTLECTPLSLVSTVTGVIVGTSRGFIRTINFVDGNINDYTEYAIRVHQNGINCIAITGNYIVTCGDDEQLIVTDASTFSVKFATRLTNSIRCISCHGGYIFTAGWDLALKVWAINGDSLLQLCQTRLIMRPKAIILRGDYSAPEMYIHIAVLGHGGSFELFVFYIPSNNF</sequence>
<dbReference type="PANTHER" id="PTHR14344:SF3">
    <property type="entry name" value="WD REPEAT-CONTAINING PROTEIN 6"/>
    <property type="match status" value="1"/>
</dbReference>